<protein>
    <submittedName>
        <fullName evidence="1">Uncharacterized protein</fullName>
    </submittedName>
</protein>
<sequence length="333" mass="37309">MGRPIRFETGQFSGQTIRAELHEIQKADLGRKYARVDRRPLDPPPVVQLRLFEVFNEGTSQETERELRSYDDVEVLGLMCTVDLFPVFNENQRATRVARGPVTPSPNSQSLSPSRYQGARSYPYTYTSSDTSYNHIQSAHLPHSPTTNGSSAMHASGLPVSPPSYPHRPPPLVQAPPDVVHRVGDFVVTESSKVTQNLVGATFVQPWCVDYQGKKALLFVFSDLAVKIEGNFILRYRVFDIFSKPSPTANLPIQAECYGGTFRVYSTKEFPGLQASTELTKQLAMWGVRLNIRETERRRRRRGERSPSPQLLANGKRKYASPGSADGYNSSED</sequence>
<name>A0ACD3BDR1_9AGAR</name>
<accession>A0ACD3BDR1</accession>
<organism evidence="1 2">
    <name type="scientific">Pluteus cervinus</name>
    <dbReference type="NCBI Taxonomy" id="181527"/>
    <lineage>
        <taxon>Eukaryota</taxon>
        <taxon>Fungi</taxon>
        <taxon>Dikarya</taxon>
        <taxon>Basidiomycota</taxon>
        <taxon>Agaricomycotina</taxon>
        <taxon>Agaricomycetes</taxon>
        <taxon>Agaricomycetidae</taxon>
        <taxon>Agaricales</taxon>
        <taxon>Pluteineae</taxon>
        <taxon>Pluteaceae</taxon>
        <taxon>Pluteus</taxon>
    </lineage>
</organism>
<reference evidence="1 2" key="1">
    <citation type="journal article" date="2019" name="Nat. Ecol. Evol.">
        <title>Megaphylogeny resolves global patterns of mushroom evolution.</title>
        <authorList>
            <person name="Varga T."/>
            <person name="Krizsan K."/>
            <person name="Foldi C."/>
            <person name="Dima B."/>
            <person name="Sanchez-Garcia M."/>
            <person name="Sanchez-Ramirez S."/>
            <person name="Szollosi G.J."/>
            <person name="Szarkandi J.G."/>
            <person name="Papp V."/>
            <person name="Albert L."/>
            <person name="Andreopoulos W."/>
            <person name="Angelini C."/>
            <person name="Antonin V."/>
            <person name="Barry K.W."/>
            <person name="Bougher N.L."/>
            <person name="Buchanan P."/>
            <person name="Buyck B."/>
            <person name="Bense V."/>
            <person name="Catcheside P."/>
            <person name="Chovatia M."/>
            <person name="Cooper J."/>
            <person name="Damon W."/>
            <person name="Desjardin D."/>
            <person name="Finy P."/>
            <person name="Geml J."/>
            <person name="Haridas S."/>
            <person name="Hughes K."/>
            <person name="Justo A."/>
            <person name="Karasinski D."/>
            <person name="Kautmanova I."/>
            <person name="Kiss B."/>
            <person name="Kocsube S."/>
            <person name="Kotiranta H."/>
            <person name="LaButti K.M."/>
            <person name="Lechner B.E."/>
            <person name="Liimatainen K."/>
            <person name="Lipzen A."/>
            <person name="Lukacs Z."/>
            <person name="Mihaltcheva S."/>
            <person name="Morgado L.N."/>
            <person name="Niskanen T."/>
            <person name="Noordeloos M.E."/>
            <person name="Ohm R.A."/>
            <person name="Ortiz-Santana B."/>
            <person name="Ovrebo C."/>
            <person name="Racz N."/>
            <person name="Riley R."/>
            <person name="Savchenko A."/>
            <person name="Shiryaev A."/>
            <person name="Soop K."/>
            <person name="Spirin V."/>
            <person name="Szebenyi C."/>
            <person name="Tomsovsky M."/>
            <person name="Tulloss R.E."/>
            <person name="Uehling J."/>
            <person name="Grigoriev I.V."/>
            <person name="Vagvolgyi C."/>
            <person name="Papp T."/>
            <person name="Martin F.M."/>
            <person name="Miettinen O."/>
            <person name="Hibbett D.S."/>
            <person name="Nagy L.G."/>
        </authorList>
    </citation>
    <scope>NUCLEOTIDE SEQUENCE [LARGE SCALE GENOMIC DNA]</scope>
    <source>
        <strain evidence="1 2">NL-1719</strain>
    </source>
</reference>
<keyword evidence="2" id="KW-1185">Reference proteome</keyword>
<gene>
    <name evidence="1" type="ORF">BDN72DRAFT_867976</name>
</gene>
<evidence type="ECO:0000313" key="2">
    <source>
        <dbReference type="Proteomes" id="UP000308600"/>
    </source>
</evidence>
<dbReference type="EMBL" id="ML208262">
    <property type="protein sequence ID" value="TFK75747.1"/>
    <property type="molecule type" value="Genomic_DNA"/>
</dbReference>
<evidence type="ECO:0000313" key="1">
    <source>
        <dbReference type="EMBL" id="TFK75747.1"/>
    </source>
</evidence>
<proteinExistence type="predicted"/>
<dbReference type="Proteomes" id="UP000308600">
    <property type="component" value="Unassembled WGS sequence"/>
</dbReference>